<feature type="transmembrane region" description="Helical" evidence="8">
    <location>
        <begin position="475"/>
        <end position="495"/>
    </location>
</feature>
<evidence type="ECO:0000256" key="7">
    <source>
        <dbReference type="SAM" id="MobiDB-lite"/>
    </source>
</evidence>
<dbReference type="STRING" id="2010991.A0A3M2RZD6"/>
<keyword evidence="11" id="KW-1185">Reference proteome</keyword>
<dbReference type="Gene3D" id="1.20.1540.10">
    <property type="entry name" value="Rhomboid-like"/>
    <property type="match status" value="1"/>
</dbReference>
<feature type="region of interest" description="Disordered" evidence="7">
    <location>
        <begin position="238"/>
        <end position="257"/>
    </location>
</feature>
<dbReference type="SUPFAM" id="SSF144091">
    <property type="entry name" value="Rhomboid-like"/>
    <property type="match status" value="1"/>
</dbReference>
<dbReference type="GO" id="GO:0016020">
    <property type="term" value="C:membrane"/>
    <property type="evidence" value="ECO:0007669"/>
    <property type="project" value="UniProtKB-SubCell"/>
</dbReference>
<evidence type="ECO:0000259" key="9">
    <source>
        <dbReference type="Pfam" id="PF01694"/>
    </source>
</evidence>
<feature type="compositionally biased region" description="Basic and acidic residues" evidence="7">
    <location>
        <begin position="195"/>
        <end position="210"/>
    </location>
</feature>
<dbReference type="AlphaFoldDB" id="A0A3M2RZD6"/>
<dbReference type="Proteomes" id="UP000277212">
    <property type="component" value="Unassembled WGS sequence"/>
</dbReference>
<evidence type="ECO:0000256" key="1">
    <source>
        <dbReference type="ARBA" id="ARBA00004141"/>
    </source>
</evidence>
<feature type="transmembrane region" description="Helical" evidence="8">
    <location>
        <begin position="338"/>
        <end position="357"/>
    </location>
</feature>
<feature type="transmembrane region" description="Helical" evidence="8">
    <location>
        <begin position="507"/>
        <end position="524"/>
    </location>
</feature>
<evidence type="ECO:0000313" key="10">
    <source>
        <dbReference type="EMBL" id="RMJ10678.1"/>
    </source>
</evidence>
<evidence type="ECO:0000256" key="4">
    <source>
        <dbReference type="ARBA" id="ARBA00022801"/>
    </source>
</evidence>
<feature type="region of interest" description="Disordered" evidence="7">
    <location>
        <begin position="194"/>
        <end position="222"/>
    </location>
</feature>
<sequence length="550" mass="60744">MSLFVCSNSSRVLLRSALRGLASKVSSSAPQPFAPTRWISGCASRSRQGLCLSSSDARSHNAAFVTQYPSYETRRTLFSDRTIRKYEDLPKDYRDQVGLPFRNIDLKDGEVLGVFGKGINSKRANHLLRILHGRRVAGTLDDPAFAIHTASFTKDQIEKALKYLRESVPVNEVINAGLRAEDELAQLEQEMEAAENEKLAKEAAKKEETKAPASSYTPDPVYGHSKFDEIRARNVAKRKAQEAAEEEERKAAEARGEVASGPLAKVGEQKERQISNPRIAEYHRKAQSDLEAPPELKAWERILPSATIVALVIGFLAAVAAVYEEPDARYRVFPDISTAHATLGAIIAINVLVWAGWRFPPLWSMFNKYMIFVVATVKPVTMFTSPFSHQKLSHLFINMVPLWLIGSLVHDEVGRANFLALYVGCGAVGFLGSLVTYALRGWLSITSLGASGATLGLCSAYFWEHRDDGFRFFGLPENGVHGIVFLALLFVPQLAAFGKTAKFKVDIASHIVGMFAGILGIEYLNHSKEKRERKVIDMSAGQDQTATPSQ</sequence>
<dbReference type="InterPro" id="IPR022764">
    <property type="entry name" value="Peptidase_S54_rhomboid_dom"/>
</dbReference>
<feature type="transmembrane region" description="Helical" evidence="8">
    <location>
        <begin position="416"/>
        <end position="439"/>
    </location>
</feature>
<feature type="transmembrane region" description="Helical" evidence="8">
    <location>
        <begin position="392"/>
        <end position="409"/>
    </location>
</feature>
<keyword evidence="3 8" id="KW-0812">Transmembrane</keyword>
<keyword evidence="6 8" id="KW-0472">Membrane</keyword>
<dbReference type="GO" id="GO:0006465">
    <property type="term" value="P:signal peptide processing"/>
    <property type="evidence" value="ECO:0007669"/>
    <property type="project" value="TreeGrafter"/>
</dbReference>
<dbReference type="Pfam" id="PF01694">
    <property type="entry name" value="Rhomboid"/>
    <property type="match status" value="1"/>
</dbReference>
<gene>
    <name evidence="10" type="ORF">CDV36_009666</name>
</gene>
<dbReference type="PANTHER" id="PTHR43731:SF14">
    <property type="entry name" value="PRESENILIN-ASSOCIATED RHOMBOID-LIKE PROTEIN, MITOCHONDRIAL"/>
    <property type="match status" value="1"/>
</dbReference>
<evidence type="ECO:0000256" key="8">
    <source>
        <dbReference type="SAM" id="Phobius"/>
    </source>
</evidence>
<keyword evidence="4" id="KW-0378">Hydrolase</keyword>
<accession>A0A3M2RZD6</accession>
<protein>
    <recommendedName>
        <fullName evidence="9">Peptidase S54 rhomboid domain-containing protein</fullName>
    </recommendedName>
</protein>
<dbReference type="EMBL" id="NKUJ01000194">
    <property type="protein sequence ID" value="RMJ10678.1"/>
    <property type="molecule type" value="Genomic_DNA"/>
</dbReference>
<comment type="subcellular location">
    <subcellularLocation>
        <location evidence="1">Membrane</location>
        <topology evidence="1">Multi-pass membrane protein</topology>
    </subcellularLocation>
</comment>
<feature type="domain" description="Peptidase S54 rhomboid" evidence="9">
    <location>
        <begin position="380"/>
        <end position="519"/>
    </location>
</feature>
<comment type="caution">
    <text evidence="10">The sequence shown here is derived from an EMBL/GenBank/DDBJ whole genome shotgun (WGS) entry which is preliminary data.</text>
</comment>
<evidence type="ECO:0000256" key="5">
    <source>
        <dbReference type="ARBA" id="ARBA00022989"/>
    </source>
</evidence>
<feature type="transmembrane region" description="Helical" evidence="8">
    <location>
        <begin position="302"/>
        <end position="323"/>
    </location>
</feature>
<feature type="compositionally biased region" description="Basic and acidic residues" evidence="7">
    <location>
        <begin position="239"/>
        <end position="256"/>
    </location>
</feature>
<dbReference type="InterPro" id="IPR050925">
    <property type="entry name" value="Rhomboid_protease_S54"/>
</dbReference>
<dbReference type="OrthoDB" id="10260614at2759"/>
<proteinExistence type="inferred from homology"/>
<dbReference type="PANTHER" id="PTHR43731">
    <property type="entry name" value="RHOMBOID PROTEASE"/>
    <property type="match status" value="1"/>
</dbReference>
<evidence type="ECO:0000256" key="2">
    <source>
        <dbReference type="ARBA" id="ARBA00009045"/>
    </source>
</evidence>
<name>A0A3M2RZD6_9HYPO</name>
<evidence type="ECO:0000256" key="3">
    <source>
        <dbReference type="ARBA" id="ARBA00022692"/>
    </source>
</evidence>
<evidence type="ECO:0000313" key="11">
    <source>
        <dbReference type="Proteomes" id="UP000277212"/>
    </source>
</evidence>
<keyword evidence="5 8" id="KW-1133">Transmembrane helix</keyword>
<dbReference type="InterPro" id="IPR035952">
    <property type="entry name" value="Rhomboid-like_sf"/>
</dbReference>
<dbReference type="GO" id="GO:0004252">
    <property type="term" value="F:serine-type endopeptidase activity"/>
    <property type="evidence" value="ECO:0007669"/>
    <property type="project" value="InterPro"/>
</dbReference>
<comment type="similarity">
    <text evidence="2">Belongs to the peptidase S54 family.</text>
</comment>
<reference evidence="10 11" key="1">
    <citation type="submission" date="2017-06" db="EMBL/GenBank/DDBJ databases">
        <title>Comparative genomic analysis of Ambrosia Fusariam Clade fungi.</title>
        <authorList>
            <person name="Stajich J.E."/>
            <person name="Carrillo J."/>
            <person name="Kijimoto T."/>
            <person name="Eskalen A."/>
            <person name="O'Donnell K."/>
            <person name="Kasson M."/>
        </authorList>
    </citation>
    <scope>NUCLEOTIDE SEQUENCE [LARGE SCALE GENOMIC DNA]</scope>
    <source>
        <strain evidence="10">UCR3666</strain>
    </source>
</reference>
<evidence type="ECO:0000256" key="6">
    <source>
        <dbReference type="ARBA" id="ARBA00023136"/>
    </source>
</evidence>
<organism evidence="10 11">
    <name type="scientific">Fusarium kuroshium</name>
    <dbReference type="NCBI Taxonomy" id="2010991"/>
    <lineage>
        <taxon>Eukaryota</taxon>
        <taxon>Fungi</taxon>
        <taxon>Dikarya</taxon>
        <taxon>Ascomycota</taxon>
        <taxon>Pezizomycotina</taxon>
        <taxon>Sordariomycetes</taxon>
        <taxon>Hypocreomycetidae</taxon>
        <taxon>Hypocreales</taxon>
        <taxon>Nectriaceae</taxon>
        <taxon>Fusarium</taxon>
        <taxon>Fusarium solani species complex</taxon>
    </lineage>
</organism>
<feature type="transmembrane region" description="Helical" evidence="8">
    <location>
        <begin position="445"/>
        <end position="463"/>
    </location>
</feature>